<organism evidence="1 2">
    <name type="scientific">Rhodopirellula europaea SH398</name>
    <dbReference type="NCBI Taxonomy" id="1263868"/>
    <lineage>
        <taxon>Bacteria</taxon>
        <taxon>Pseudomonadati</taxon>
        <taxon>Planctomycetota</taxon>
        <taxon>Planctomycetia</taxon>
        <taxon>Pirellulales</taxon>
        <taxon>Pirellulaceae</taxon>
        <taxon>Rhodopirellula</taxon>
    </lineage>
</organism>
<dbReference type="AlphaFoldDB" id="M5S7H3"/>
<dbReference type="Proteomes" id="UP000011996">
    <property type="component" value="Unassembled WGS sequence"/>
</dbReference>
<proteinExistence type="predicted"/>
<dbReference type="EMBL" id="ANOF01000063">
    <property type="protein sequence ID" value="EMI27445.1"/>
    <property type="molecule type" value="Genomic_DNA"/>
</dbReference>
<evidence type="ECO:0000313" key="2">
    <source>
        <dbReference type="Proteomes" id="UP000011996"/>
    </source>
</evidence>
<reference evidence="1 2" key="1">
    <citation type="journal article" date="2013" name="Mar. Genomics">
        <title>Expression of sulfatases in Rhodopirellula baltica and the diversity of sulfatases in the genus Rhodopirellula.</title>
        <authorList>
            <person name="Wegner C.E."/>
            <person name="Richter-Heitmann T."/>
            <person name="Klindworth A."/>
            <person name="Klockow C."/>
            <person name="Richter M."/>
            <person name="Achstetter T."/>
            <person name="Glockner F.O."/>
            <person name="Harder J."/>
        </authorList>
    </citation>
    <scope>NUCLEOTIDE SEQUENCE [LARGE SCALE GENOMIC DNA]</scope>
    <source>
        <strain evidence="1 2">SH398</strain>
    </source>
</reference>
<dbReference type="STRING" id="1263868.RESH_01847"/>
<gene>
    <name evidence="1" type="ORF">RESH_01847</name>
</gene>
<accession>M5S7H3</accession>
<comment type="caution">
    <text evidence="1">The sequence shown here is derived from an EMBL/GenBank/DDBJ whole genome shotgun (WGS) entry which is preliminary data.</text>
</comment>
<sequence>MSYRHAIRINVSTGIDRINPTYRPSFSLHGTGSLPGGIAIVR</sequence>
<dbReference type="PATRIC" id="fig|1263868.3.peg.1999"/>
<evidence type="ECO:0000313" key="1">
    <source>
        <dbReference type="EMBL" id="EMI27445.1"/>
    </source>
</evidence>
<protein>
    <submittedName>
        <fullName evidence="1">Uncharacterized protein</fullName>
    </submittedName>
</protein>
<name>M5S7H3_9BACT</name>